<name>A0A5N6K7M1_MONLA</name>
<proteinExistence type="predicted"/>
<organism evidence="1 2">
    <name type="scientific">Monilinia laxa</name>
    <name type="common">Brown rot fungus</name>
    <name type="synonym">Sclerotinia laxa</name>
    <dbReference type="NCBI Taxonomy" id="61186"/>
    <lineage>
        <taxon>Eukaryota</taxon>
        <taxon>Fungi</taxon>
        <taxon>Dikarya</taxon>
        <taxon>Ascomycota</taxon>
        <taxon>Pezizomycotina</taxon>
        <taxon>Leotiomycetes</taxon>
        <taxon>Helotiales</taxon>
        <taxon>Sclerotiniaceae</taxon>
        <taxon>Monilinia</taxon>
    </lineage>
</organism>
<keyword evidence="2" id="KW-1185">Reference proteome</keyword>
<sequence length="330" mass="37767">MRRVDAWPKMPDGSHFNGLNLFPMILNGESPFDWNIYQLIQEIENNFHTRVTDIPLATCGSHYYTGTIAQLAHIRAALFRYTPPLDFCLIWLHERLTKPKPDSFTVPISPTREFWISVLESKIKAIIGSEGDIIGWGDDGETVGPVALAARQTLLRALPYIMPAENTNPEASLYRFVIDHNDFGIHNVTATKDEEGEIIITSLFDWECADIVPALLSNPELSITSSVIVKPDDDGNASVAMMSQNFDPRDQRFYHMCSWYYLRKLYVKAPEYERVIKAGKYLRYLWNSLVSGPGRDPEESCNMLREWAEERISESLQPSAQEREKMVKFL</sequence>
<dbReference type="Proteomes" id="UP000326757">
    <property type="component" value="Unassembled WGS sequence"/>
</dbReference>
<reference evidence="1 2" key="1">
    <citation type="submission" date="2019-06" db="EMBL/GenBank/DDBJ databases">
        <title>Genome Sequence of the Brown Rot Fungal Pathogen Monilinia laxa.</title>
        <authorList>
            <person name="De Miccolis Angelini R.M."/>
            <person name="Landi L."/>
            <person name="Abate D."/>
            <person name="Pollastro S."/>
            <person name="Romanazzi G."/>
            <person name="Faretra F."/>
        </authorList>
    </citation>
    <scope>NUCLEOTIDE SEQUENCE [LARGE SCALE GENOMIC DNA]</scope>
    <source>
        <strain evidence="1 2">Mlax316</strain>
    </source>
</reference>
<evidence type="ECO:0000313" key="1">
    <source>
        <dbReference type="EMBL" id="KAB8298307.1"/>
    </source>
</evidence>
<protein>
    <submittedName>
        <fullName evidence="1">Uncharacterized protein</fullName>
    </submittedName>
</protein>
<gene>
    <name evidence="1" type="ORF">EYC80_002036</name>
</gene>
<evidence type="ECO:0000313" key="2">
    <source>
        <dbReference type="Proteomes" id="UP000326757"/>
    </source>
</evidence>
<dbReference type="OrthoDB" id="3554464at2759"/>
<dbReference type="AlphaFoldDB" id="A0A5N6K7M1"/>
<accession>A0A5N6K7M1</accession>
<comment type="caution">
    <text evidence="1">The sequence shown here is derived from an EMBL/GenBank/DDBJ whole genome shotgun (WGS) entry which is preliminary data.</text>
</comment>
<dbReference type="EMBL" id="VIGI01000007">
    <property type="protein sequence ID" value="KAB8298307.1"/>
    <property type="molecule type" value="Genomic_DNA"/>
</dbReference>